<protein>
    <submittedName>
        <fullName evidence="1">Uncharacterized protein</fullName>
    </submittedName>
</protein>
<name>A0A671VQR2_SPAAU</name>
<keyword evidence="2" id="KW-1185">Reference proteome</keyword>
<dbReference type="AlphaFoldDB" id="A0A671VQR2"/>
<organism evidence="1 2">
    <name type="scientific">Sparus aurata</name>
    <name type="common">Gilthead sea bream</name>
    <dbReference type="NCBI Taxonomy" id="8175"/>
    <lineage>
        <taxon>Eukaryota</taxon>
        <taxon>Metazoa</taxon>
        <taxon>Chordata</taxon>
        <taxon>Craniata</taxon>
        <taxon>Vertebrata</taxon>
        <taxon>Euteleostomi</taxon>
        <taxon>Actinopterygii</taxon>
        <taxon>Neopterygii</taxon>
        <taxon>Teleostei</taxon>
        <taxon>Neoteleostei</taxon>
        <taxon>Acanthomorphata</taxon>
        <taxon>Eupercaria</taxon>
        <taxon>Spariformes</taxon>
        <taxon>Sparidae</taxon>
        <taxon>Sparus</taxon>
    </lineage>
</organism>
<reference evidence="1" key="2">
    <citation type="submission" date="2025-08" db="UniProtKB">
        <authorList>
            <consortium name="Ensembl"/>
        </authorList>
    </citation>
    <scope>IDENTIFICATION</scope>
</reference>
<evidence type="ECO:0000313" key="2">
    <source>
        <dbReference type="Proteomes" id="UP000472265"/>
    </source>
</evidence>
<sequence length="45" mass="5452">MTSRDLQTFPQKPKTHDGLSQHCKGFLEWKVKYNKYKTLTQPKKW</sequence>
<dbReference type="InParanoid" id="A0A671VQR2"/>
<dbReference type="GeneTree" id="ENSGT01040000244626"/>
<dbReference type="Proteomes" id="UP000472265">
    <property type="component" value="Chromosome 5"/>
</dbReference>
<accession>A0A671VQR2</accession>
<reference evidence="1" key="3">
    <citation type="submission" date="2025-09" db="UniProtKB">
        <authorList>
            <consortium name="Ensembl"/>
        </authorList>
    </citation>
    <scope>IDENTIFICATION</scope>
</reference>
<evidence type="ECO:0000313" key="1">
    <source>
        <dbReference type="Ensembl" id="ENSSAUP00010026896.1"/>
    </source>
</evidence>
<reference evidence="1" key="1">
    <citation type="submission" date="2021-04" db="EMBL/GenBank/DDBJ databases">
        <authorList>
            <consortium name="Wellcome Sanger Institute Data Sharing"/>
        </authorList>
    </citation>
    <scope>NUCLEOTIDE SEQUENCE [LARGE SCALE GENOMIC DNA]</scope>
</reference>
<dbReference type="Ensembl" id="ENSSAUT00010028390.1">
    <property type="protein sequence ID" value="ENSSAUP00010026896.1"/>
    <property type="gene ID" value="ENSSAUG00010011656.1"/>
</dbReference>
<dbReference type="InterPro" id="IPR019351">
    <property type="entry name" value="DUF2039"/>
</dbReference>
<proteinExistence type="predicted"/>
<dbReference type="Pfam" id="PF10217">
    <property type="entry name" value="DUF2039"/>
    <property type="match status" value="1"/>
</dbReference>